<feature type="region of interest" description="Disordered" evidence="5">
    <location>
        <begin position="469"/>
        <end position="495"/>
    </location>
</feature>
<evidence type="ECO:0000256" key="4">
    <source>
        <dbReference type="ARBA" id="ARBA00023295"/>
    </source>
</evidence>
<feature type="chain" id="PRO_5005634264" evidence="6">
    <location>
        <begin position="34"/>
        <end position="876"/>
    </location>
</feature>
<sequence>MRGTGRGRRSVAAVTGAVLVAGLAAFTPSPADAAEPSSLLALYDFSEASGAVVHDASTHGNDATVFGGEAWHSGYMQFTGANHVQMPNDLLAGRSAATIVIETSPQALTGAKFLWNFGGTSSPTSGQGQLFIQPVAPRVAITKTNWSGEQSVTSPTKLVEGQWQSVAATIAKNAGGTTSTLRLFINGTQVAEKTDSTVNLTDLLTHTANYIGKSAYPADTLYQGKVSTFRVYEEALPASTLVDIAATDAAAAATETIAALDLAAANTQSLDAVETDLTLPTAGGVTWTSSHPGVVAADGTVTPPASDTVVTLTAVSTVRGVQSAPRSFQVTVLKDPAASEKAQRDLDAITIADADDVRSNIALPASGSRYGSTVTWQSSAPAIVDVTGTAQTAPGIVTRPEGGDAKVTLTATATIDGVTATREIPLVVRQAYDMPATTDYLFAHFTGTEGSATDEQIYFATSRDAKTFTDTRPAGSPVLSTQRDAGQGEGGVRDPFLVRSPEGDRFYLIATDLSIYYRGGWGNAHATEDGSTELVIWESTDLVNWSEPRLADVASEIPNAGMAWAPEAIWDEVTGQYYVYWATRADGNTAFGDSVDIYMSTTRDFRTFSTPVKWIDREHSIIDTTVIKVGDWYYRASGDGEITIEKSKNLAATTASALPATTGTDQQWVLVGTLQSILNGSGTCAGGTNYTGACLEGPEFFQYNDDDRAGASELYGLLADQYATGRGYVPFRTTDIGSTSSSVWSKATDINLGAIKKRHGGIVPITAEEYQRVMFHFAGVGTDPDLKISTAVTTRCVAGKVALAVSVTNADSRAADVVITTPFGSKTVTGVQPGKTVTQTVSTRQGAVAAASVSVEGSASDASYSASTFYDARTCG</sequence>
<dbReference type="SUPFAM" id="SSF75005">
    <property type="entry name" value="Arabinanase/levansucrase/invertase"/>
    <property type="match status" value="1"/>
</dbReference>
<evidence type="ECO:0000256" key="1">
    <source>
        <dbReference type="ARBA" id="ARBA00004834"/>
    </source>
</evidence>
<dbReference type="Gene3D" id="2.60.120.200">
    <property type="match status" value="1"/>
</dbReference>
<evidence type="ECO:0000259" key="7">
    <source>
        <dbReference type="Pfam" id="PF20578"/>
    </source>
</evidence>
<keyword evidence="4" id="KW-0326">Glycosidase</keyword>
<dbReference type="SUPFAM" id="SSF49899">
    <property type="entry name" value="Concanavalin A-like lectins/glucanases"/>
    <property type="match status" value="1"/>
</dbReference>
<dbReference type="CDD" id="cd08983">
    <property type="entry name" value="GH43_Bt3655-like"/>
    <property type="match status" value="1"/>
</dbReference>
<evidence type="ECO:0000256" key="6">
    <source>
        <dbReference type="SAM" id="SignalP"/>
    </source>
</evidence>
<dbReference type="PANTHER" id="PTHR43301">
    <property type="entry name" value="ARABINAN ENDO-1,5-ALPHA-L-ARABINOSIDASE"/>
    <property type="match status" value="1"/>
</dbReference>
<dbReference type="GO" id="GO:0004553">
    <property type="term" value="F:hydrolase activity, hydrolyzing O-glycosyl compounds"/>
    <property type="evidence" value="ECO:0007669"/>
    <property type="project" value="InterPro"/>
</dbReference>
<dbReference type="InterPro" id="IPR023296">
    <property type="entry name" value="Glyco_hydro_beta-prop_sf"/>
</dbReference>
<protein>
    <submittedName>
        <fullName evidence="8">Glycosyl hydrolases family 43</fullName>
    </submittedName>
</protein>
<dbReference type="InterPro" id="IPR050727">
    <property type="entry name" value="GH43_arabinanases"/>
</dbReference>
<dbReference type="InterPro" id="IPR046780">
    <property type="entry name" value="aBig_2"/>
</dbReference>
<name>A0A0M2HW75_9MICO</name>
<comment type="caution">
    <text evidence="8">The sequence shown here is derived from an EMBL/GenBank/DDBJ whole genome shotgun (WGS) entry which is preliminary data.</text>
</comment>
<dbReference type="InterPro" id="IPR006710">
    <property type="entry name" value="Glyco_hydro_43"/>
</dbReference>
<dbReference type="Pfam" id="PF13385">
    <property type="entry name" value="Laminin_G_3"/>
    <property type="match status" value="1"/>
</dbReference>
<proteinExistence type="inferred from homology"/>
<evidence type="ECO:0000256" key="3">
    <source>
        <dbReference type="ARBA" id="ARBA00022801"/>
    </source>
</evidence>
<keyword evidence="9" id="KW-1185">Reference proteome</keyword>
<accession>A0A0M2HW75</accession>
<dbReference type="Gene3D" id="2.115.10.20">
    <property type="entry name" value="Glycosyl hydrolase domain, family 43"/>
    <property type="match status" value="1"/>
</dbReference>
<dbReference type="GO" id="GO:0005975">
    <property type="term" value="P:carbohydrate metabolic process"/>
    <property type="evidence" value="ECO:0007669"/>
    <property type="project" value="InterPro"/>
</dbReference>
<evidence type="ECO:0000256" key="2">
    <source>
        <dbReference type="ARBA" id="ARBA00009865"/>
    </source>
</evidence>
<keyword evidence="3 8" id="KW-0378">Hydrolase</keyword>
<dbReference type="PANTHER" id="PTHR43301:SF3">
    <property type="entry name" value="ARABINAN ENDO-1,5-ALPHA-L-ARABINOSIDASE A-RELATED"/>
    <property type="match status" value="1"/>
</dbReference>
<dbReference type="Pfam" id="PF20578">
    <property type="entry name" value="aBig_2"/>
    <property type="match status" value="2"/>
</dbReference>
<feature type="domain" description="Atrophied bacterial Ig" evidence="7">
    <location>
        <begin position="345"/>
        <end position="430"/>
    </location>
</feature>
<dbReference type="InterPro" id="IPR013320">
    <property type="entry name" value="ConA-like_dom_sf"/>
</dbReference>
<dbReference type="Proteomes" id="UP000033900">
    <property type="component" value="Unassembled WGS sequence"/>
</dbReference>
<comment type="pathway">
    <text evidence="1">Glycan metabolism; L-arabinan degradation.</text>
</comment>
<feature type="domain" description="Atrophied bacterial Ig" evidence="7">
    <location>
        <begin position="255"/>
        <end position="334"/>
    </location>
</feature>
<dbReference type="RefSeq" id="WP_160298158.1">
    <property type="nucleotide sequence ID" value="NZ_JYJB01000006.1"/>
</dbReference>
<reference evidence="8 9" key="1">
    <citation type="submission" date="2015-02" db="EMBL/GenBank/DDBJ databases">
        <title>Draft genome sequences of ten Microbacterium spp. with emphasis on heavy metal contaminated environments.</title>
        <authorList>
            <person name="Corretto E."/>
        </authorList>
    </citation>
    <scope>NUCLEOTIDE SEQUENCE [LARGE SCALE GENOMIC DNA]</scope>
    <source>
        <strain evidence="8 9">SA35</strain>
    </source>
</reference>
<dbReference type="STRING" id="273678.RS84_00866"/>
<dbReference type="Pfam" id="PF04616">
    <property type="entry name" value="Glyco_hydro_43"/>
    <property type="match status" value="1"/>
</dbReference>
<dbReference type="PATRIC" id="fig|273678.4.peg.861"/>
<dbReference type="OrthoDB" id="9758923at2"/>
<dbReference type="AlphaFoldDB" id="A0A0M2HW75"/>
<comment type="similarity">
    <text evidence="2">Belongs to the glycosyl hydrolase 43 family.</text>
</comment>
<keyword evidence="6" id="KW-0732">Signal</keyword>
<feature type="signal peptide" evidence="6">
    <location>
        <begin position="1"/>
        <end position="33"/>
    </location>
</feature>
<evidence type="ECO:0000256" key="5">
    <source>
        <dbReference type="SAM" id="MobiDB-lite"/>
    </source>
</evidence>
<evidence type="ECO:0000313" key="9">
    <source>
        <dbReference type="Proteomes" id="UP000033900"/>
    </source>
</evidence>
<dbReference type="EMBL" id="JYJB01000006">
    <property type="protein sequence ID" value="KJL48699.1"/>
    <property type="molecule type" value="Genomic_DNA"/>
</dbReference>
<gene>
    <name evidence="8" type="ORF">RS84_00866</name>
</gene>
<evidence type="ECO:0000313" key="8">
    <source>
        <dbReference type="EMBL" id="KJL48699.1"/>
    </source>
</evidence>
<organism evidence="8 9">
    <name type="scientific">Microbacterium hydrocarbonoxydans</name>
    <dbReference type="NCBI Taxonomy" id="273678"/>
    <lineage>
        <taxon>Bacteria</taxon>
        <taxon>Bacillati</taxon>
        <taxon>Actinomycetota</taxon>
        <taxon>Actinomycetes</taxon>
        <taxon>Micrococcales</taxon>
        <taxon>Microbacteriaceae</taxon>
        <taxon>Microbacterium</taxon>
    </lineage>
</organism>